<evidence type="ECO:0000256" key="1">
    <source>
        <dbReference type="ARBA" id="ARBA00010790"/>
    </source>
</evidence>
<feature type="compositionally biased region" description="Polar residues" evidence="3">
    <location>
        <begin position="527"/>
        <end position="547"/>
    </location>
</feature>
<evidence type="ECO:0000256" key="3">
    <source>
        <dbReference type="SAM" id="MobiDB-lite"/>
    </source>
</evidence>
<reference evidence="6" key="1">
    <citation type="journal article" date="2015" name="BMC Genomics">
        <title>Genomic and transcriptomic analysis of the endophytic fungus Pestalotiopsis fici reveals its lifestyle and high potential for synthesis of natural products.</title>
        <authorList>
            <person name="Wang X."/>
            <person name="Zhang X."/>
            <person name="Liu L."/>
            <person name="Xiang M."/>
            <person name="Wang W."/>
            <person name="Sun X."/>
            <person name="Che Y."/>
            <person name="Guo L."/>
            <person name="Liu G."/>
            <person name="Guo L."/>
            <person name="Wang C."/>
            <person name="Yin W.B."/>
            <person name="Stadler M."/>
            <person name="Zhang X."/>
            <person name="Liu X."/>
        </authorList>
    </citation>
    <scope>NUCLEOTIDE SEQUENCE [LARGE SCALE GENOMIC DNA]</scope>
    <source>
        <strain evidence="6">W106-1 / CGMCC3.15140</strain>
    </source>
</reference>
<dbReference type="PROSITE" id="PS00624">
    <property type="entry name" value="GMC_OXRED_2"/>
    <property type="match status" value="1"/>
</dbReference>
<gene>
    <name evidence="5" type="ORF">PFICI_02724</name>
</gene>
<dbReference type="KEGG" id="pfy:PFICI_02724"/>
<name>W3XFA4_PESFW</name>
<dbReference type="SUPFAM" id="SSF51905">
    <property type="entry name" value="FAD/NAD(P)-binding domain"/>
    <property type="match status" value="1"/>
</dbReference>
<dbReference type="InterPro" id="IPR036188">
    <property type="entry name" value="FAD/NAD-bd_sf"/>
</dbReference>
<dbReference type="PANTHER" id="PTHR11552:SF219">
    <property type="entry name" value="GLUCOSE-METHANOL-CHOLINE OXIDOREDUCTASE N-TERMINAL DOMAIN-CONTAINING PROTEIN"/>
    <property type="match status" value="1"/>
</dbReference>
<dbReference type="AlphaFoldDB" id="W3XFA4"/>
<dbReference type="RefSeq" id="XP_007829496.1">
    <property type="nucleotide sequence ID" value="XM_007831305.1"/>
</dbReference>
<dbReference type="InterPro" id="IPR012132">
    <property type="entry name" value="GMC_OxRdtase"/>
</dbReference>
<feature type="domain" description="Glucose-methanol-choline oxidoreductase N-terminal" evidence="4">
    <location>
        <begin position="283"/>
        <end position="297"/>
    </location>
</feature>
<sequence>MWPFPSYPEHSPSEVNGKTYDYIIVGGGTAGCAVAARLSEDSDVTVLVIDKGYVKDNMVSRMPLLSQNMFLGDLLQVQSNRWSEPIAGANGRRNRLWAVEGIGGASRMNGMLWTRGFPGDYAAWSELGLQDWSYEKLEPYFRKIENAIVHPESSFRGHKGPIELRQYSFPFKWTKYLEKAVEELGIRPQKDINDPSAPAMGCFNLDTAIDKHGSRISALTAYLIREVAYKRRNRLTICTGAAASRLEVNVETGTVGGVHIQSVKEPGNHYYVRAHREVILCSGAACTPQILLLSGIGPADSSKKHGIPLIKETPAVGATLSDHYSIPIMLEVPKKETFHLLQSIWGVWHILLWVFFGKGLLSFTSMSKTIYFHSDAIDRDTMEVKGRDSEGRDMLDASLSRNVPDIEVMLMPNSSVEREVEGRTLMSLYPTLVQPRGSGRVELASTDALVQPRITYPMFTNEHDIATARLAVRFLMRLAEKLQQSKYPYPAKLAFAPGQDPSMLEEWEKSAPIDYLPLPISIASSVSGQQAPQVGSKANRNISPQTRSGKDKTWKNVTNDEIDDYLKRVSHTSLHFSGTYPMSNDEKNGVVDQKLRVHGFTNLRIADTSVFPKIPSCHTMAPVLVVAERCAEMVKATWAAKKSQS</sequence>
<feature type="region of interest" description="Disordered" evidence="3">
    <location>
        <begin position="527"/>
        <end position="553"/>
    </location>
</feature>
<comment type="similarity">
    <text evidence="1">Belongs to the GMC oxidoreductase family.</text>
</comment>
<dbReference type="EMBL" id="KI912110">
    <property type="protein sequence ID" value="ETS84699.1"/>
    <property type="molecule type" value="Genomic_DNA"/>
</dbReference>
<dbReference type="Gene3D" id="3.50.50.60">
    <property type="entry name" value="FAD/NAD(P)-binding domain"/>
    <property type="match status" value="2"/>
</dbReference>
<keyword evidence="6" id="KW-1185">Reference proteome</keyword>
<proteinExistence type="inferred from homology"/>
<dbReference type="InterPro" id="IPR000172">
    <property type="entry name" value="GMC_OxRdtase_N"/>
</dbReference>
<dbReference type="GeneID" id="19267737"/>
<dbReference type="Pfam" id="PF00732">
    <property type="entry name" value="GMC_oxred_N"/>
    <property type="match status" value="1"/>
</dbReference>
<dbReference type="SUPFAM" id="SSF54373">
    <property type="entry name" value="FAD-linked reductases, C-terminal domain"/>
    <property type="match status" value="1"/>
</dbReference>
<dbReference type="InParanoid" id="W3XFA4"/>
<evidence type="ECO:0000313" key="5">
    <source>
        <dbReference type="EMBL" id="ETS84699.1"/>
    </source>
</evidence>
<dbReference type="Pfam" id="PF05199">
    <property type="entry name" value="GMC_oxred_C"/>
    <property type="match status" value="1"/>
</dbReference>
<accession>W3XFA4</accession>
<dbReference type="InterPro" id="IPR007867">
    <property type="entry name" value="GMC_OxRtase_C"/>
</dbReference>
<dbReference type="GO" id="GO:0050660">
    <property type="term" value="F:flavin adenine dinucleotide binding"/>
    <property type="evidence" value="ECO:0007669"/>
    <property type="project" value="InterPro"/>
</dbReference>
<dbReference type="PANTHER" id="PTHR11552">
    <property type="entry name" value="GLUCOSE-METHANOL-CHOLINE GMC OXIDOREDUCTASE"/>
    <property type="match status" value="1"/>
</dbReference>
<dbReference type="Proteomes" id="UP000030651">
    <property type="component" value="Unassembled WGS sequence"/>
</dbReference>
<protein>
    <recommendedName>
        <fullName evidence="4">Glucose-methanol-choline oxidoreductase N-terminal domain-containing protein</fullName>
    </recommendedName>
</protein>
<dbReference type="HOGENOM" id="CLU_002865_7_2_1"/>
<dbReference type="OrthoDB" id="269227at2759"/>
<feature type="active site" description="Proton acceptor" evidence="2">
    <location>
        <position position="618"/>
    </location>
</feature>
<organism evidence="5 6">
    <name type="scientific">Pestalotiopsis fici (strain W106-1 / CGMCC3.15140)</name>
    <dbReference type="NCBI Taxonomy" id="1229662"/>
    <lineage>
        <taxon>Eukaryota</taxon>
        <taxon>Fungi</taxon>
        <taxon>Dikarya</taxon>
        <taxon>Ascomycota</taxon>
        <taxon>Pezizomycotina</taxon>
        <taxon>Sordariomycetes</taxon>
        <taxon>Xylariomycetidae</taxon>
        <taxon>Amphisphaeriales</taxon>
        <taxon>Sporocadaceae</taxon>
        <taxon>Pestalotiopsis</taxon>
    </lineage>
</organism>
<evidence type="ECO:0000313" key="6">
    <source>
        <dbReference type="Proteomes" id="UP000030651"/>
    </source>
</evidence>
<dbReference type="Gene3D" id="3.30.560.10">
    <property type="entry name" value="Glucose Oxidase, domain 3"/>
    <property type="match status" value="2"/>
</dbReference>
<dbReference type="eggNOG" id="KOG1238">
    <property type="taxonomic scope" value="Eukaryota"/>
</dbReference>
<dbReference type="GO" id="GO:0016614">
    <property type="term" value="F:oxidoreductase activity, acting on CH-OH group of donors"/>
    <property type="evidence" value="ECO:0007669"/>
    <property type="project" value="InterPro"/>
</dbReference>
<dbReference type="OMA" id="EIMPMAY"/>
<dbReference type="PIRSF" id="PIRSF000137">
    <property type="entry name" value="Alcohol_oxidase"/>
    <property type="match status" value="1"/>
</dbReference>
<feature type="active site" description="Proton donor" evidence="2">
    <location>
        <position position="575"/>
    </location>
</feature>
<evidence type="ECO:0000256" key="2">
    <source>
        <dbReference type="PIRSR" id="PIRSR000137-1"/>
    </source>
</evidence>
<evidence type="ECO:0000259" key="4">
    <source>
        <dbReference type="PROSITE" id="PS00624"/>
    </source>
</evidence>